<dbReference type="GO" id="GO:0016020">
    <property type="term" value="C:membrane"/>
    <property type="evidence" value="ECO:0007669"/>
    <property type="project" value="InterPro"/>
</dbReference>
<sequence precursor="true">MKVRHWFMAAILATGVVAIPMMQVVTADEAAKEETKVEAKQEEPAAKKYWLGVQLAPTPEILKKHVERLKDGGAMVAGVAPESPAEKAGLKAGDHVLKVNDVTITSPEQMVDVVRDSDGKAMTVRVLRGLEIESVTVQPEEAPENMWSASPQFGAVPGIEMQPAHPGARLRFFGPGQMVPPQVRLQALDKDMPQNMMIRVEKKGDAPTTLHIERDGQKWSVTEDQIDQLPEDLQPVAKKYLTFGNTGNIIIGGQDVPFIELQEMLKDMGPQGLPGNADFQQRMQEEMKQMHEMIRKMHERMERIQVAPPAAEKPAENEV</sequence>
<feature type="domain" description="PDZ" evidence="3">
    <location>
        <begin position="36"/>
        <end position="117"/>
    </location>
</feature>
<dbReference type="AlphaFoldDB" id="A0A518C2U9"/>
<feature type="chain" id="PRO_5021713686" evidence="2">
    <location>
        <begin position="28"/>
        <end position="319"/>
    </location>
</feature>
<dbReference type="Gene3D" id="2.30.42.10">
    <property type="match status" value="1"/>
</dbReference>
<dbReference type="InterPro" id="IPR001478">
    <property type="entry name" value="PDZ"/>
</dbReference>
<proteinExistence type="predicted"/>
<dbReference type="InterPro" id="IPR004387">
    <property type="entry name" value="Pept_M50_Zn"/>
</dbReference>
<gene>
    <name evidence="4" type="ORF">Pan97_05260</name>
</gene>
<evidence type="ECO:0000259" key="3">
    <source>
        <dbReference type="PROSITE" id="PS50106"/>
    </source>
</evidence>
<keyword evidence="2" id="KW-0732">Signal</keyword>
<dbReference type="GO" id="GO:0006508">
    <property type="term" value="P:proteolysis"/>
    <property type="evidence" value="ECO:0007669"/>
    <property type="project" value="InterPro"/>
</dbReference>
<evidence type="ECO:0000256" key="2">
    <source>
        <dbReference type="SAM" id="SignalP"/>
    </source>
</evidence>
<dbReference type="SUPFAM" id="SSF50156">
    <property type="entry name" value="PDZ domain-like"/>
    <property type="match status" value="1"/>
</dbReference>
<dbReference type="RefSeq" id="WP_144970467.1">
    <property type="nucleotide sequence ID" value="NZ_CP036289.1"/>
</dbReference>
<dbReference type="OrthoDB" id="266008at2"/>
<dbReference type="KEGG" id="bvo:Pan97_05260"/>
<dbReference type="Pfam" id="PF17820">
    <property type="entry name" value="PDZ_6"/>
    <property type="match status" value="1"/>
</dbReference>
<dbReference type="Proteomes" id="UP000318626">
    <property type="component" value="Chromosome"/>
</dbReference>
<organism evidence="4 5">
    <name type="scientific">Bremerella volcania</name>
    <dbReference type="NCBI Taxonomy" id="2527984"/>
    <lineage>
        <taxon>Bacteria</taxon>
        <taxon>Pseudomonadati</taxon>
        <taxon>Planctomycetota</taxon>
        <taxon>Planctomycetia</taxon>
        <taxon>Pirellulales</taxon>
        <taxon>Pirellulaceae</taxon>
        <taxon>Bremerella</taxon>
    </lineage>
</organism>
<dbReference type="InterPro" id="IPR041489">
    <property type="entry name" value="PDZ_6"/>
</dbReference>
<dbReference type="EMBL" id="CP036289">
    <property type="protein sequence ID" value="QDU73551.1"/>
    <property type="molecule type" value="Genomic_DNA"/>
</dbReference>
<name>A0A518C2U9_9BACT</name>
<dbReference type="GO" id="GO:0004222">
    <property type="term" value="F:metalloendopeptidase activity"/>
    <property type="evidence" value="ECO:0007669"/>
    <property type="project" value="InterPro"/>
</dbReference>
<dbReference type="PANTHER" id="PTHR42837:SF2">
    <property type="entry name" value="MEMBRANE METALLOPROTEASE ARASP2, CHLOROPLASTIC-RELATED"/>
    <property type="match status" value="1"/>
</dbReference>
<evidence type="ECO:0000313" key="5">
    <source>
        <dbReference type="Proteomes" id="UP000318626"/>
    </source>
</evidence>
<evidence type="ECO:0000256" key="1">
    <source>
        <dbReference type="ARBA" id="ARBA00001947"/>
    </source>
</evidence>
<reference evidence="5" key="1">
    <citation type="submission" date="2019-02" db="EMBL/GenBank/DDBJ databases">
        <title>Deep-cultivation of Planctomycetes and their phenomic and genomic characterization uncovers novel biology.</title>
        <authorList>
            <person name="Wiegand S."/>
            <person name="Jogler M."/>
            <person name="Boedeker C."/>
            <person name="Pinto D."/>
            <person name="Vollmers J."/>
            <person name="Rivas-Marin E."/>
            <person name="Kohn T."/>
            <person name="Peeters S.H."/>
            <person name="Heuer A."/>
            <person name="Rast P."/>
            <person name="Oberbeckmann S."/>
            <person name="Bunk B."/>
            <person name="Jeske O."/>
            <person name="Meyerdierks A."/>
            <person name="Storesund J.E."/>
            <person name="Kallscheuer N."/>
            <person name="Luecker S."/>
            <person name="Lage O.M."/>
            <person name="Pohl T."/>
            <person name="Merkel B.J."/>
            <person name="Hornburger P."/>
            <person name="Mueller R.-W."/>
            <person name="Bruemmer F."/>
            <person name="Labrenz M."/>
            <person name="Spormann A.M."/>
            <person name="Op den Camp H."/>
            <person name="Overmann J."/>
            <person name="Amann R."/>
            <person name="Jetten M.S.M."/>
            <person name="Mascher T."/>
            <person name="Medema M.H."/>
            <person name="Devos D.P."/>
            <person name="Kaster A.-K."/>
            <person name="Ovreas L."/>
            <person name="Rohde M."/>
            <person name="Galperin M.Y."/>
            <person name="Jogler C."/>
        </authorList>
    </citation>
    <scope>NUCLEOTIDE SEQUENCE [LARGE SCALE GENOMIC DNA]</scope>
    <source>
        <strain evidence="5">Pan97</strain>
    </source>
</reference>
<comment type="cofactor">
    <cofactor evidence="1">
        <name>Zn(2+)</name>
        <dbReference type="ChEBI" id="CHEBI:29105"/>
    </cofactor>
</comment>
<accession>A0A518C2U9</accession>
<protein>
    <submittedName>
        <fullName evidence="4">Zinc metallopeptidase RseP</fullName>
    </submittedName>
</protein>
<dbReference type="SMART" id="SM00228">
    <property type="entry name" value="PDZ"/>
    <property type="match status" value="1"/>
</dbReference>
<dbReference type="InterPro" id="IPR036034">
    <property type="entry name" value="PDZ_sf"/>
</dbReference>
<evidence type="ECO:0000313" key="4">
    <source>
        <dbReference type="EMBL" id="QDU73551.1"/>
    </source>
</evidence>
<dbReference type="PROSITE" id="PS50106">
    <property type="entry name" value="PDZ"/>
    <property type="match status" value="1"/>
</dbReference>
<keyword evidence="5" id="KW-1185">Reference proteome</keyword>
<feature type="signal peptide" evidence="2">
    <location>
        <begin position="1"/>
        <end position="27"/>
    </location>
</feature>
<dbReference type="PANTHER" id="PTHR42837">
    <property type="entry name" value="REGULATOR OF SIGMA-E PROTEASE RSEP"/>
    <property type="match status" value="1"/>
</dbReference>